<name>A0A165CR02_EXIGL</name>
<reference evidence="1 2" key="1">
    <citation type="journal article" date="2016" name="Mol. Biol. Evol.">
        <title>Comparative Genomics of Early-Diverging Mushroom-Forming Fungi Provides Insights into the Origins of Lignocellulose Decay Capabilities.</title>
        <authorList>
            <person name="Nagy L.G."/>
            <person name="Riley R."/>
            <person name="Tritt A."/>
            <person name="Adam C."/>
            <person name="Daum C."/>
            <person name="Floudas D."/>
            <person name="Sun H."/>
            <person name="Yadav J.S."/>
            <person name="Pangilinan J."/>
            <person name="Larsson K.H."/>
            <person name="Matsuura K."/>
            <person name="Barry K."/>
            <person name="Labutti K."/>
            <person name="Kuo R."/>
            <person name="Ohm R.A."/>
            <person name="Bhattacharya S.S."/>
            <person name="Shirouzu T."/>
            <person name="Yoshinaga Y."/>
            <person name="Martin F.M."/>
            <person name="Grigoriev I.V."/>
            <person name="Hibbett D.S."/>
        </authorList>
    </citation>
    <scope>NUCLEOTIDE SEQUENCE [LARGE SCALE GENOMIC DNA]</scope>
    <source>
        <strain evidence="1 2">HHB12029</strain>
    </source>
</reference>
<dbReference type="STRING" id="1314781.A0A165CR02"/>
<dbReference type="FunCoup" id="A0A165CR02">
    <property type="interactions" value="11"/>
</dbReference>
<dbReference type="Proteomes" id="UP000077266">
    <property type="component" value="Unassembled WGS sequence"/>
</dbReference>
<dbReference type="Pfam" id="PF03928">
    <property type="entry name" value="HbpS-like"/>
    <property type="match status" value="1"/>
</dbReference>
<dbReference type="EMBL" id="KV426297">
    <property type="protein sequence ID" value="KZV82935.1"/>
    <property type="molecule type" value="Genomic_DNA"/>
</dbReference>
<accession>A0A165CR02</accession>
<proteinExistence type="predicted"/>
<dbReference type="InterPro" id="IPR010371">
    <property type="entry name" value="YBR137W-like"/>
</dbReference>
<sequence>MKPDSELVDIITAQEKEIVWDTFTTEEAWAVGSTIRELFKSSYKPQGAQLGIAVSITLFSGAVLFQASVDDGVLPDNWNWVAGKTATVKRYSRSSFFVGRNAAAKGAGAVERLQKLAPELTYAAHGGAFPIRLKGMDFTNPVGVIVVSGLPQEQDHQLVVDACRKVLGSKETSSVCK</sequence>
<evidence type="ECO:0000313" key="2">
    <source>
        <dbReference type="Proteomes" id="UP000077266"/>
    </source>
</evidence>
<evidence type="ECO:0000313" key="1">
    <source>
        <dbReference type="EMBL" id="KZV82935.1"/>
    </source>
</evidence>
<evidence type="ECO:0008006" key="3">
    <source>
        <dbReference type="Google" id="ProtNLM"/>
    </source>
</evidence>
<protein>
    <recommendedName>
        <fullName evidence="3">DUF336-domain-containing protein</fullName>
    </recommendedName>
</protein>
<dbReference type="OrthoDB" id="2209940at2759"/>
<dbReference type="PANTHER" id="PTHR28255:SF1">
    <property type="entry name" value="UPF0303 PROTEIN YBR137W"/>
    <property type="match status" value="1"/>
</dbReference>
<dbReference type="InterPro" id="IPR005624">
    <property type="entry name" value="PduO/GlcC-like"/>
</dbReference>
<dbReference type="Gene3D" id="3.30.450.150">
    <property type="entry name" value="Haem-degrading domain"/>
    <property type="match status" value="1"/>
</dbReference>
<dbReference type="AlphaFoldDB" id="A0A165CR02"/>
<organism evidence="1 2">
    <name type="scientific">Exidia glandulosa HHB12029</name>
    <dbReference type="NCBI Taxonomy" id="1314781"/>
    <lineage>
        <taxon>Eukaryota</taxon>
        <taxon>Fungi</taxon>
        <taxon>Dikarya</taxon>
        <taxon>Basidiomycota</taxon>
        <taxon>Agaricomycotina</taxon>
        <taxon>Agaricomycetes</taxon>
        <taxon>Auriculariales</taxon>
        <taxon>Exidiaceae</taxon>
        <taxon>Exidia</taxon>
    </lineage>
</organism>
<gene>
    <name evidence="1" type="ORF">EXIGLDRAFT_778071</name>
</gene>
<dbReference type="PANTHER" id="PTHR28255">
    <property type="match status" value="1"/>
</dbReference>
<keyword evidence="2" id="KW-1185">Reference proteome</keyword>
<dbReference type="SUPFAM" id="SSF143744">
    <property type="entry name" value="GlcG-like"/>
    <property type="match status" value="1"/>
</dbReference>
<dbReference type="InParanoid" id="A0A165CR02"/>
<dbReference type="InterPro" id="IPR038084">
    <property type="entry name" value="PduO/GlcC-like_sf"/>
</dbReference>
<dbReference type="GO" id="GO:0006620">
    <property type="term" value="P:post-translational protein targeting to endoplasmic reticulum membrane"/>
    <property type="evidence" value="ECO:0007669"/>
    <property type="project" value="TreeGrafter"/>
</dbReference>
<dbReference type="PIRSF" id="PIRSF008757">
    <property type="entry name" value="UCP008757"/>
    <property type="match status" value="1"/>
</dbReference>
<dbReference type="GO" id="GO:0072380">
    <property type="term" value="C:TRC complex"/>
    <property type="evidence" value="ECO:0007669"/>
    <property type="project" value="TreeGrafter"/>
</dbReference>